<dbReference type="Gene3D" id="3.30.505.10">
    <property type="entry name" value="SH2 domain"/>
    <property type="match status" value="1"/>
</dbReference>
<evidence type="ECO:0000256" key="2">
    <source>
        <dbReference type="PROSITE-ProRule" id="PRU00191"/>
    </source>
</evidence>
<feature type="region of interest" description="Disordered" evidence="3">
    <location>
        <begin position="332"/>
        <end position="457"/>
    </location>
</feature>
<dbReference type="InterPro" id="IPR036860">
    <property type="entry name" value="SH2_dom_sf"/>
</dbReference>
<dbReference type="GO" id="GO:0003700">
    <property type="term" value="F:DNA-binding transcription factor activity"/>
    <property type="evidence" value="ECO:0007669"/>
    <property type="project" value="InterPro"/>
</dbReference>
<accession>A0A803NXU2</accession>
<feature type="compositionally biased region" description="Polar residues" evidence="3">
    <location>
        <begin position="408"/>
        <end position="427"/>
    </location>
</feature>
<evidence type="ECO:0000256" key="3">
    <source>
        <dbReference type="SAM" id="MobiDB-lite"/>
    </source>
</evidence>
<sequence>MGDEPMERDNYLALKDLRLEIEREDENFSVCFWIYLTNSTAFPVTLLQKVPQDGSGHSPFLVINEKEVMLFPLLPLNNEAQNSSNPASSSEVPCASVETEFPLEKWVHFGCEVLTDCILLHIDGECVGEKSLSSISEKDCAVNSPGKITLVGGGGDEANEQGYIYKLEILRTTSSIKDHFAKDPPVQLSIDKSSASEIEECQGGVWSIIGGKASCRRNFSLDVVFLDTSDQPVSKEIEVVASLVYLDNGAPVERTSDGEAPLLASFDGIEFASYDKPSKLLHGRASFKLKISQLSSKCQNRLFCIRFHLPNMEIYPFFEAFSPPIRSISRNRNTRVSSTMSKRSNSVPHQVSQSHGVDEDMMDVDQNSSHETKPNPSSKRSKLGQDRISTTFRVDPTLEAHDDECNSHTKTANNKVEDTLMTSSTVDPDNFDEDNSSTDSESIEARNSAPKSTSSSRNPIPDATIFKYCLAGLAERSLLLKEIANSASNKELLDFANQVSLYSGCSHHRNQIIMAKRLVEEGKKAWNSISPNNNRVQWECVVFVIEEHFMKIACCSSRSLTQQDFNLLKRIAGCEEYLTQENFERMWCWLYPVAYTLSRDWINTAWSSTSPRWIEGFITKEEAELSLQGPKGFQEPGTFILRFPTSRSWPHPDAGSLVVTYIGSDYTLHHKLLSLDHLYSNCASEDKDVKPLQDMLLEEPELTRLGRWILGLAADIFTYLCVWKQASEQCWLTATWGSLSHPNYTKSI</sequence>
<organism evidence="5 6">
    <name type="scientific">Cannabis sativa</name>
    <name type="common">Hemp</name>
    <name type="synonym">Marijuana</name>
    <dbReference type="NCBI Taxonomy" id="3483"/>
    <lineage>
        <taxon>Eukaryota</taxon>
        <taxon>Viridiplantae</taxon>
        <taxon>Streptophyta</taxon>
        <taxon>Embryophyta</taxon>
        <taxon>Tracheophyta</taxon>
        <taxon>Spermatophyta</taxon>
        <taxon>Magnoliopsida</taxon>
        <taxon>eudicotyledons</taxon>
        <taxon>Gunneridae</taxon>
        <taxon>Pentapetalae</taxon>
        <taxon>rosids</taxon>
        <taxon>fabids</taxon>
        <taxon>Rosales</taxon>
        <taxon>Cannabaceae</taxon>
        <taxon>Cannabis</taxon>
    </lineage>
</organism>
<evidence type="ECO:0000256" key="1">
    <source>
        <dbReference type="ARBA" id="ARBA00022999"/>
    </source>
</evidence>
<dbReference type="PANTHER" id="PTHR11801">
    <property type="entry name" value="SIGNAL TRANSDUCER AND ACTIVATOR OF TRANSCRIPTION"/>
    <property type="match status" value="1"/>
</dbReference>
<evidence type="ECO:0000313" key="5">
    <source>
        <dbReference type="EnsemblPlants" id="cds.evm.model.02.2504"/>
    </source>
</evidence>
<dbReference type="InterPro" id="IPR013320">
    <property type="entry name" value="ConA-like_dom_sf"/>
</dbReference>
<feature type="compositionally biased region" description="Polar residues" evidence="3">
    <location>
        <begin position="332"/>
        <end position="355"/>
    </location>
</feature>
<keyword evidence="1 2" id="KW-0727">SH2 domain</keyword>
<evidence type="ECO:0000259" key="4">
    <source>
        <dbReference type="PROSITE" id="PS50001"/>
    </source>
</evidence>
<feature type="domain" description="SH2" evidence="4">
    <location>
        <begin position="613"/>
        <end position="696"/>
    </location>
</feature>
<keyword evidence="6" id="KW-1185">Reference proteome</keyword>
<dbReference type="SUPFAM" id="SSF49899">
    <property type="entry name" value="Concanavalin A-like lectins/glucanases"/>
    <property type="match status" value="1"/>
</dbReference>
<dbReference type="Proteomes" id="UP000596661">
    <property type="component" value="Chromosome 2"/>
</dbReference>
<dbReference type="GO" id="GO:0007165">
    <property type="term" value="P:signal transduction"/>
    <property type="evidence" value="ECO:0007669"/>
    <property type="project" value="InterPro"/>
</dbReference>
<dbReference type="OMA" id="RVSGCQD"/>
<protein>
    <recommendedName>
        <fullName evidence="4">SH2 domain-containing protein</fullName>
    </recommendedName>
</protein>
<dbReference type="AlphaFoldDB" id="A0A803NXU2"/>
<dbReference type="SUPFAM" id="SSF55550">
    <property type="entry name" value="SH2 domain"/>
    <property type="match status" value="1"/>
</dbReference>
<feature type="compositionally biased region" description="Basic and acidic residues" evidence="3">
    <location>
        <begin position="396"/>
        <end position="407"/>
    </location>
</feature>
<proteinExistence type="predicted"/>
<dbReference type="Gramene" id="evm.model.02.2504">
    <property type="protein sequence ID" value="cds.evm.model.02.2504"/>
    <property type="gene ID" value="evm.TU.02.2504"/>
</dbReference>
<dbReference type="EnsemblPlants" id="evm.model.02.2504">
    <property type="protein sequence ID" value="cds.evm.model.02.2504"/>
    <property type="gene ID" value="evm.TU.02.2504"/>
</dbReference>
<reference evidence="5" key="1">
    <citation type="submission" date="2018-11" db="EMBL/GenBank/DDBJ databases">
        <authorList>
            <person name="Grassa J C."/>
        </authorList>
    </citation>
    <scope>NUCLEOTIDE SEQUENCE [LARGE SCALE GENOMIC DNA]</scope>
</reference>
<dbReference type="EMBL" id="UZAU01000235">
    <property type="status" value="NOT_ANNOTATED_CDS"/>
    <property type="molecule type" value="Genomic_DNA"/>
</dbReference>
<evidence type="ECO:0000313" key="6">
    <source>
        <dbReference type="Proteomes" id="UP000596661"/>
    </source>
</evidence>
<dbReference type="PROSITE" id="PS50001">
    <property type="entry name" value="SH2"/>
    <property type="match status" value="1"/>
</dbReference>
<dbReference type="InterPro" id="IPR000980">
    <property type="entry name" value="SH2"/>
</dbReference>
<reference evidence="5" key="2">
    <citation type="submission" date="2021-03" db="UniProtKB">
        <authorList>
            <consortium name="EnsemblPlants"/>
        </authorList>
    </citation>
    <scope>IDENTIFICATION</scope>
</reference>
<name>A0A803NXU2_CANSA</name>
<dbReference type="InterPro" id="IPR001217">
    <property type="entry name" value="STAT"/>
</dbReference>